<dbReference type="EMBL" id="VLLI01000004">
    <property type="protein sequence ID" value="TWJ01528.1"/>
    <property type="molecule type" value="Genomic_DNA"/>
</dbReference>
<proteinExistence type="predicted"/>
<evidence type="ECO:0000313" key="2">
    <source>
        <dbReference type="Proteomes" id="UP000317010"/>
    </source>
</evidence>
<dbReference type="Proteomes" id="UP000317010">
    <property type="component" value="Unassembled WGS sequence"/>
</dbReference>
<evidence type="ECO:0000313" key="1">
    <source>
        <dbReference type="EMBL" id="TWJ01528.1"/>
    </source>
</evidence>
<comment type="caution">
    <text evidence="1">The sequence shown here is derived from an EMBL/GenBank/DDBJ whole genome shotgun (WGS) entry which is preliminary data.</text>
</comment>
<name>A0A562U6X6_9SPHI</name>
<sequence length="172" mass="18760">MKYAYVIGSNAFIVPSKAIFVGEGENERMFLKINSIHHDTNEPVQSFLDIDLDIKDTDGSPVTIVSNKPVTGAPYQIVKKIDSVKVLRSDGSTIIHVHQLDDKAAMGLEHNITAELDVNAPVAVIRLNGDFLVDSLRVNAENEKLYINENGYASSASSGKNKLLFTSNGVVM</sequence>
<organism evidence="1 2">
    <name type="scientific">Mucilaginibacter frigoritolerans</name>
    <dbReference type="NCBI Taxonomy" id="652788"/>
    <lineage>
        <taxon>Bacteria</taxon>
        <taxon>Pseudomonadati</taxon>
        <taxon>Bacteroidota</taxon>
        <taxon>Sphingobacteriia</taxon>
        <taxon>Sphingobacteriales</taxon>
        <taxon>Sphingobacteriaceae</taxon>
        <taxon>Mucilaginibacter</taxon>
    </lineage>
</organism>
<protein>
    <submittedName>
        <fullName evidence="1">Uncharacterized protein</fullName>
    </submittedName>
</protein>
<accession>A0A562U6X6</accession>
<dbReference type="OrthoDB" id="796573at2"/>
<keyword evidence="2" id="KW-1185">Reference proteome</keyword>
<gene>
    <name evidence="1" type="ORF">JN11_01679</name>
</gene>
<dbReference type="RefSeq" id="WP_144911540.1">
    <property type="nucleotide sequence ID" value="NZ_VLLI01000004.1"/>
</dbReference>
<dbReference type="AlphaFoldDB" id="A0A562U6X6"/>
<reference evidence="1 2" key="1">
    <citation type="submission" date="2019-07" db="EMBL/GenBank/DDBJ databases">
        <title>Genomic Encyclopedia of Archaeal and Bacterial Type Strains, Phase II (KMG-II): from individual species to whole genera.</title>
        <authorList>
            <person name="Goeker M."/>
        </authorList>
    </citation>
    <scope>NUCLEOTIDE SEQUENCE [LARGE SCALE GENOMIC DNA]</scope>
    <source>
        <strain evidence="1 2">ATCC BAA-1854</strain>
    </source>
</reference>